<gene>
    <name evidence="1" type="primary">FOX5</name>
    <name evidence="1" type="ORF">SDJN03_10965</name>
</gene>
<protein>
    <submittedName>
        <fullName evidence="1">Berberine bridge enzyme-like 7</fullName>
    </submittedName>
</protein>
<keyword evidence="2" id="KW-1185">Reference proteome</keyword>
<proteinExistence type="predicted"/>
<evidence type="ECO:0000313" key="2">
    <source>
        <dbReference type="Proteomes" id="UP000685013"/>
    </source>
</evidence>
<feature type="non-terminal residue" evidence="1">
    <location>
        <position position="1"/>
    </location>
</feature>
<organism evidence="1 2">
    <name type="scientific">Cucurbita argyrosperma subsp. sororia</name>
    <dbReference type="NCBI Taxonomy" id="37648"/>
    <lineage>
        <taxon>Eukaryota</taxon>
        <taxon>Viridiplantae</taxon>
        <taxon>Streptophyta</taxon>
        <taxon>Embryophyta</taxon>
        <taxon>Tracheophyta</taxon>
        <taxon>Spermatophyta</taxon>
        <taxon>Magnoliopsida</taxon>
        <taxon>eudicotyledons</taxon>
        <taxon>Gunneridae</taxon>
        <taxon>Pentapetalae</taxon>
        <taxon>rosids</taxon>
        <taxon>fabids</taxon>
        <taxon>Cucurbitales</taxon>
        <taxon>Cucurbitaceae</taxon>
        <taxon>Cucurbiteae</taxon>
        <taxon>Cucurbita</taxon>
    </lineage>
</organism>
<comment type="caution">
    <text evidence="1">The sequence shown here is derived from an EMBL/GenBank/DDBJ whole genome shotgun (WGS) entry which is preliminary data.</text>
</comment>
<dbReference type="PANTHER" id="PTHR32448">
    <property type="entry name" value="OS08G0158400 PROTEIN"/>
    <property type="match status" value="1"/>
</dbReference>
<dbReference type="Proteomes" id="UP000685013">
    <property type="component" value="Chromosome 7"/>
</dbReference>
<dbReference type="EMBL" id="JAGKQH010000007">
    <property type="protein sequence ID" value="KAG6594412.1"/>
    <property type="molecule type" value="Genomic_DNA"/>
</dbReference>
<evidence type="ECO:0000313" key="1">
    <source>
        <dbReference type="EMBL" id="KAG6594412.1"/>
    </source>
</evidence>
<reference evidence="1 2" key="1">
    <citation type="journal article" date="2021" name="Hortic Res">
        <title>The domestication of Cucurbita argyrosperma as revealed by the genome of its wild relative.</title>
        <authorList>
            <person name="Barrera-Redondo J."/>
            <person name="Sanchez-de la Vega G."/>
            <person name="Aguirre-Liguori J.A."/>
            <person name="Castellanos-Morales G."/>
            <person name="Gutierrez-Guerrero Y.T."/>
            <person name="Aguirre-Dugua X."/>
            <person name="Aguirre-Planter E."/>
            <person name="Tenaillon M.I."/>
            <person name="Lira-Saade R."/>
            <person name="Eguiarte L.E."/>
        </authorList>
    </citation>
    <scope>NUCLEOTIDE SEQUENCE [LARGE SCALE GENOMIC DNA]</scope>
    <source>
        <strain evidence="1">JBR-2021</strain>
    </source>
</reference>
<accession>A0AAV6NAQ7</accession>
<sequence>MFNLRAINVDIPNETAWVEAGATLGNFTTPLLIGETSMASLEASSQRWALVGIFQEVGRILNRQQMGEDLFWAIRGGGGGGGGGSFGVILSWKIKLVPVPSTVTVFKVNRRIEEGATDVVLQWQEVIENLDENLFIRRKRIRG</sequence>
<dbReference type="AlphaFoldDB" id="A0AAV6NAQ7"/>
<name>A0AAV6NAQ7_9ROSI</name>